<evidence type="ECO:0000259" key="2">
    <source>
        <dbReference type="Pfam" id="PF14016"/>
    </source>
</evidence>
<evidence type="ECO:0000256" key="1">
    <source>
        <dbReference type="SAM" id="MobiDB-lite"/>
    </source>
</evidence>
<organism evidence="3 4">
    <name type="scientific">Labedaea rhizosphaerae</name>
    <dbReference type="NCBI Taxonomy" id="598644"/>
    <lineage>
        <taxon>Bacteria</taxon>
        <taxon>Bacillati</taxon>
        <taxon>Actinomycetota</taxon>
        <taxon>Actinomycetes</taxon>
        <taxon>Pseudonocardiales</taxon>
        <taxon>Pseudonocardiaceae</taxon>
        <taxon>Labedaea</taxon>
    </lineage>
</organism>
<comment type="caution">
    <text evidence="3">The sequence shown here is derived from an EMBL/GenBank/DDBJ whole genome shotgun (WGS) entry which is preliminary data.</text>
</comment>
<evidence type="ECO:0000313" key="3">
    <source>
        <dbReference type="EMBL" id="TDQ05032.1"/>
    </source>
</evidence>
<reference evidence="3 4" key="1">
    <citation type="submission" date="2019-03" db="EMBL/GenBank/DDBJ databases">
        <title>Genomic Encyclopedia of Type Strains, Phase IV (KMG-IV): sequencing the most valuable type-strain genomes for metagenomic binning, comparative biology and taxonomic classification.</title>
        <authorList>
            <person name="Goeker M."/>
        </authorList>
    </citation>
    <scope>NUCLEOTIDE SEQUENCE [LARGE SCALE GENOMIC DNA]</scope>
    <source>
        <strain evidence="3 4">DSM 45361</strain>
    </source>
</reference>
<dbReference type="InterPro" id="IPR025326">
    <property type="entry name" value="DUF4232"/>
</dbReference>
<sequence length="238" mass="23894">MGSGIQQFGDLEAMDMVRSRIGRAGLLAGGAMVALVLGACNPTQTNGQGDQQTLTTVASPSSDTSDSSTTDEPTSSGTDTSSPAASTKATDPGADPTDCKAAGLKLTLKPADAGAGHVYVNVVFTNKSSKTCTMQGFPGVSYVTGDNGKQVGAAAYREGTKGPRVTLKPGGSAYAPVDEVNVHNFDPSACHPTSTRGLRIYPPHDTAAMFVAQSGTGCTGSVPGHQLAVKTVVAGTGG</sequence>
<dbReference type="Pfam" id="PF14016">
    <property type="entry name" value="DUF4232"/>
    <property type="match status" value="1"/>
</dbReference>
<feature type="compositionally biased region" description="Low complexity" evidence="1">
    <location>
        <begin position="55"/>
        <end position="87"/>
    </location>
</feature>
<feature type="region of interest" description="Disordered" evidence="1">
    <location>
        <begin position="44"/>
        <end position="96"/>
    </location>
</feature>
<feature type="compositionally biased region" description="Polar residues" evidence="1">
    <location>
        <begin position="44"/>
        <end position="54"/>
    </location>
</feature>
<evidence type="ECO:0000313" key="4">
    <source>
        <dbReference type="Proteomes" id="UP000295444"/>
    </source>
</evidence>
<feature type="domain" description="DUF4232" evidence="2">
    <location>
        <begin position="99"/>
        <end position="232"/>
    </location>
</feature>
<accession>A0A4R6SNN9</accession>
<proteinExistence type="predicted"/>
<keyword evidence="4" id="KW-1185">Reference proteome</keyword>
<name>A0A4R6SNN9_LABRH</name>
<protein>
    <submittedName>
        <fullName evidence="3">Uncharacterized protein DUF4232</fullName>
    </submittedName>
</protein>
<dbReference type="EMBL" id="SNXZ01000001">
    <property type="protein sequence ID" value="TDQ05032.1"/>
    <property type="molecule type" value="Genomic_DNA"/>
</dbReference>
<gene>
    <name evidence="3" type="ORF">EV186_101996</name>
</gene>
<dbReference type="AlphaFoldDB" id="A0A4R6SNN9"/>
<dbReference type="Proteomes" id="UP000295444">
    <property type="component" value="Unassembled WGS sequence"/>
</dbReference>